<dbReference type="Proteomes" id="UP000440578">
    <property type="component" value="Unassembled WGS sequence"/>
</dbReference>
<feature type="transmembrane region" description="Helical" evidence="1">
    <location>
        <begin position="33"/>
        <end position="50"/>
    </location>
</feature>
<comment type="caution">
    <text evidence="2">The sequence shown here is derived from an EMBL/GenBank/DDBJ whole genome shotgun (WGS) entry which is preliminary data.</text>
</comment>
<keyword evidence="1" id="KW-1133">Transmembrane helix</keyword>
<dbReference type="GO" id="GO:0032281">
    <property type="term" value="C:AMPA glutamate receptor complex"/>
    <property type="evidence" value="ECO:0007669"/>
    <property type="project" value="TreeGrafter"/>
</dbReference>
<evidence type="ECO:0000313" key="2">
    <source>
        <dbReference type="EMBL" id="KAF0300000.1"/>
    </source>
</evidence>
<dbReference type="EMBL" id="VIIS01001302">
    <property type="protein sequence ID" value="KAF0300000.1"/>
    <property type="molecule type" value="Genomic_DNA"/>
</dbReference>
<dbReference type="GO" id="GO:0051968">
    <property type="term" value="P:positive regulation of synaptic transmission, glutamatergic"/>
    <property type="evidence" value="ECO:0007669"/>
    <property type="project" value="TreeGrafter"/>
</dbReference>
<dbReference type="GO" id="GO:0016247">
    <property type="term" value="F:channel regulator activity"/>
    <property type="evidence" value="ECO:0007669"/>
    <property type="project" value="TreeGrafter"/>
</dbReference>
<accession>A0A6A4W8L4</accession>
<dbReference type="AlphaFoldDB" id="A0A6A4W8L4"/>
<dbReference type="Gene3D" id="1.20.140.150">
    <property type="match status" value="1"/>
</dbReference>
<organism evidence="2 3">
    <name type="scientific">Amphibalanus amphitrite</name>
    <name type="common">Striped barnacle</name>
    <name type="synonym">Balanus amphitrite</name>
    <dbReference type="NCBI Taxonomy" id="1232801"/>
    <lineage>
        <taxon>Eukaryota</taxon>
        <taxon>Metazoa</taxon>
        <taxon>Ecdysozoa</taxon>
        <taxon>Arthropoda</taxon>
        <taxon>Crustacea</taxon>
        <taxon>Multicrustacea</taxon>
        <taxon>Cirripedia</taxon>
        <taxon>Thoracica</taxon>
        <taxon>Thoracicalcarea</taxon>
        <taxon>Balanomorpha</taxon>
        <taxon>Balanoidea</taxon>
        <taxon>Balanidae</taxon>
        <taxon>Amphibalaninae</taxon>
        <taxon>Amphibalanus</taxon>
    </lineage>
</organism>
<keyword evidence="3" id="KW-1185">Reference proteome</keyword>
<evidence type="ECO:0000256" key="1">
    <source>
        <dbReference type="SAM" id="Phobius"/>
    </source>
</evidence>
<dbReference type="GO" id="GO:0098943">
    <property type="term" value="P:neurotransmitter receptor transport, postsynaptic endosome to lysosome"/>
    <property type="evidence" value="ECO:0007669"/>
    <property type="project" value="TreeGrafter"/>
</dbReference>
<gene>
    <name evidence="2" type="primary">Cacng7</name>
    <name evidence="2" type="ORF">FJT64_027398</name>
</gene>
<dbReference type="GO" id="GO:0098970">
    <property type="term" value="P:postsynaptic neurotransmitter receptor diffusion trapping"/>
    <property type="evidence" value="ECO:0007669"/>
    <property type="project" value="TreeGrafter"/>
</dbReference>
<keyword evidence="1" id="KW-0472">Membrane</keyword>
<dbReference type="InterPro" id="IPR051072">
    <property type="entry name" value="CACNG_subunit"/>
</dbReference>
<dbReference type="OrthoDB" id="9990458at2759"/>
<dbReference type="GO" id="GO:0098839">
    <property type="term" value="C:postsynaptic density membrane"/>
    <property type="evidence" value="ECO:0007669"/>
    <property type="project" value="TreeGrafter"/>
</dbReference>
<dbReference type="GO" id="GO:0019226">
    <property type="term" value="P:transmission of nerve impulse"/>
    <property type="evidence" value="ECO:0007669"/>
    <property type="project" value="TreeGrafter"/>
</dbReference>
<sequence length="173" mass="18555">MGVTLPPERKSREGVHVGDVSTTGDAVVTTGPFLFAGAAVLLTGVICYAVGHCFRRRRLLSFVGGVNFILAGLLAMIATIVYISTFKAEVKNKLRSRNLWDPPRFTYRFGYGFYSLIGGFIMSELTAAGNIGGILPSNDHRGAVPEPQRNNDVTADGVTSSVEGINEMAAIRC</sequence>
<dbReference type="GO" id="GO:0005245">
    <property type="term" value="F:voltage-gated calcium channel activity"/>
    <property type="evidence" value="ECO:0007669"/>
    <property type="project" value="TreeGrafter"/>
</dbReference>
<dbReference type="PANTHER" id="PTHR12107:SF0">
    <property type="entry name" value="STARGAZIN (MAMMALIAN CALCIUM CHANNEL) HOMOLOG"/>
    <property type="match status" value="1"/>
</dbReference>
<dbReference type="PANTHER" id="PTHR12107">
    <property type="entry name" value="VOLTAGE-DEPENDENT CALCIUM CHANNEL GAMMA SUBUNIT"/>
    <property type="match status" value="1"/>
</dbReference>
<name>A0A6A4W8L4_AMPAM</name>
<evidence type="ECO:0000313" key="3">
    <source>
        <dbReference type="Proteomes" id="UP000440578"/>
    </source>
</evidence>
<reference evidence="2 3" key="1">
    <citation type="submission" date="2019-07" db="EMBL/GenBank/DDBJ databases">
        <title>Draft genome assembly of a fouling barnacle, Amphibalanus amphitrite (Darwin, 1854): The first reference genome for Thecostraca.</title>
        <authorList>
            <person name="Kim W."/>
        </authorList>
    </citation>
    <scope>NUCLEOTIDE SEQUENCE [LARGE SCALE GENOMIC DNA]</scope>
    <source>
        <strain evidence="2">SNU_AA5</strain>
        <tissue evidence="2">Soma without cirri and trophi</tissue>
    </source>
</reference>
<proteinExistence type="predicted"/>
<feature type="transmembrane region" description="Helical" evidence="1">
    <location>
        <begin position="62"/>
        <end position="85"/>
    </location>
</feature>
<dbReference type="GO" id="GO:0099590">
    <property type="term" value="P:neurotransmitter receptor internalization"/>
    <property type="evidence" value="ECO:0007669"/>
    <property type="project" value="TreeGrafter"/>
</dbReference>
<protein>
    <submittedName>
        <fullName evidence="2">Voltage-dependent calcium channel gamma-7 subunit</fullName>
    </submittedName>
</protein>
<keyword evidence="1" id="KW-0812">Transmembrane</keyword>